<dbReference type="Pfam" id="PF13047">
    <property type="entry name" value="DUF3907"/>
    <property type="match status" value="1"/>
</dbReference>
<dbReference type="OrthoDB" id="2691359at2"/>
<dbReference type="PATRIC" id="fig|632773.3.peg.1467"/>
<dbReference type="AlphaFoldDB" id="A0A1D7QUT9"/>
<evidence type="ECO:0000313" key="2">
    <source>
        <dbReference type="Proteomes" id="UP000094463"/>
    </source>
</evidence>
<organism evidence="1 2">
    <name type="scientific">Salisediminibacterium beveridgei</name>
    <dbReference type="NCBI Taxonomy" id="632773"/>
    <lineage>
        <taxon>Bacteria</taxon>
        <taxon>Bacillati</taxon>
        <taxon>Bacillota</taxon>
        <taxon>Bacilli</taxon>
        <taxon>Bacillales</taxon>
        <taxon>Bacillaceae</taxon>
        <taxon>Salisediminibacterium</taxon>
    </lineage>
</organism>
<accession>A0A1D7QUT9</accession>
<dbReference type="Proteomes" id="UP000094463">
    <property type="component" value="Chromosome"/>
</dbReference>
<dbReference type="RefSeq" id="WP_069364806.1">
    <property type="nucleotide sequence ID" value="NZ_CP012502.1"/>
</dbReference>
<dbReference type="KEGG" id="bbev:BBEV_1392"/>
<name>A0A1D7QUT9_9BACI</name>
<dbReference type="EMBL" id="CP012502">
    <property type="protein sequence ID" value="AOM82755.1"/>
    <property type="molecule type" value="Genomic_DNA"/>
</dbReference>
<gene>
    <name evidence="1" type="ORF">BBEV_1392</name>
</gene>
<proteinExistence type="predicted"/>
<protein>
    <recommendedName>
        <fullName evidence="3">DUF3907 family protein</fullName>
    </recommendedName>
</protein>
<sequence length="166" mass="19824">MGNELVKEQLVSTVELLKKTSDDIRFFLNEESIHSILGNMEEAKQEDVELILDQLRRLLVYFDEGRESGQLLLTSEKFRKNAAEKTLFWVFHQCVEEFFQPHYDVWYEDSRAAYTGKNAIRFRSEVSDNLKNLIRSIEGPLQEIREDLDYYETDFRTKMKQQESRR</sequence>
<dbReference type="STRING" id="632773.BBEV_1392"/>
<reference evidence="1 2" key="1">
    <citation type="submission" date="2015-08" db="EMBL/GenBank/DDBJ databases">
        <title>The complete genome sequence of Bacillus beveridgei MLTeJB.</title>
        <authorList>
            <person name="Hanson T.E."/>
            <person name="Mesa C."/>
            <person name="Basesman S.M."/>
            <person name="Oremland R.S."/>
        </authorList>
    </citation>
    <scope>NUCLEOTIDE SEQUENCE [LARGE SCALE GENOMIC DNA]</scope>
    <source>
        <strain evidence="1 2">MLTeJB</strain>
    </source>
</reference>
<dbReference type="InterPro" id="IPR025013">
    <property type="entry name" value="DUF3907"/>
</dbReference>
<evidence type="ECO:0000313" key="1">
    <source>
        <dbReference type="EMBL" id="AOM82755.1"/>
    </source>
</evidence>
<keyword evidence="2" id="KW-1185">Reference proteome</keyword>
<evidence type="ECO:0008006" key="3">
    <source>
        <dbReference type="Google" id="ProtNLM"/>
    </source>
</evidence>